<accession>A0A0E9VD09</accession>
<reference evidence="1" key="2">
    <citation type="journal article" date="2015" name="Fish Shellfish Immunol.">
        <title>Early steps in the European eel (Anguilla anguilla)-Vibrio vulnificus interaction in the gills: Role of the RtxA13 toxin.</title>
        <authorList>
            <person name="Callol A."/>
            <person name="Pajuelo D."/>
            <person name="Ebbesson L."/>
            <person name="Teles M."/>
            <person name="MacKenzie S."/>
            <person name="Amaro C."/>
        </authorList>
    </citation>
    <scope>NUCLEOTIDE SEQUENCE</scope>
</reference>
<protein>
    <submittedName>
        <fullName evidence="1">Uncharacterized protein</fullName>
    </submittedName>
</protein>
<dbReference type="EMBL" id="GBXM01032640">
    <property type="protein sequence ID" value="JAH75937.1"/>
    <property type="molecule type" value="Transcribed_RNA"/>
</dbReference>
<sequence>MDCNQGQEVAQIIAY</sequence>
<organism evidence="1">
    <name type="scientific">Anguilla anguilla</name>
    <name type="common">European freshwater eel</name>
    <name type="synonym">Muraena anguilla</name>
    <dbReference type="NCBI Taxonomy" id="7936"/>
    <lineage>
        <taxon>Eukaryota</taxon>
        <taxon>Metazoa</taxon>
        <taxon>Chordata</taxon>
        <taxon>Craniata</taxon>
        <taxon>Vertebrata</taxon>
        <taxon>Euteleostomi</taxon>
        <taxon>Actinopterygii</taxon>
        <taxon>Neopterygii</taxon>
        <taxon>Teleostei</taxon>
        <taxon>Anguilliformes</taxon>
        <taxon>Anguillidae</taxon>
        <taxon>Anguilla</taxon>
    </lineage>
</organism>
<reference evidence="1" key="1">
    <citation type="submission" date="2014-11" db="EMBL/GenBank/DDBJ databases">
        <authorList>
            <person name="Amaro Gonzalez C."/>
        </authorList>
    </citation>
    <scope>NUCLEOTIDE SEQUENCE</scope>
</reference>
<evidence type="ECO:0000313" key="1">
    <source>
        <dbReference type="EMBL" id="JAH75937.1"/>
    </source>
</evidence>
<proteinExistence type="predicted"/>
<name>A0A0E9VD09_ANGAN</name>